<dbReference type="Proteomes" id="UP000032726">
    <property type="component" value="Chromosome"/>
</dbReference>
<dbReference type="EMBL" id="CP011071">
    <property type="protein sequence ID" value="AKA33912.1"/>
    <property type="molecule type" value="Genomic_DNA"/>
</dbReference>
<gene>
    <name evidence="2" type="ORF">VC82_225</name>
</gene>
<feature type="region of interest" description="Disordered" evidence="1">
    <location>
        <begin position="53"/>
        <end position="86"/>
    </location>
</feature>
<evidence type="ECO:0000256" key="1">
    <source>
        <dbReference type="SAM" id="MobiDB-lite"/>
    </source>
</evidence>
<dbReference type="STRING" id="516051.VC82_225"/>
<dbReference type="HOGENOM" id="CLU_2494502_0_0_10"/>
<feature type="compositionally biased region" description="Basic and acidic residues" evidence="1">
    <location>
        <begin position="74"/>
        <end position="86"/>
    </location>
</feature>
<dbReference type="AlphaFoldDB" id="A0A0D5YNV7"/>
<proteinExistence type="predicted"/>
<dbReference type="KEGG" id="mlt:VC82_225"/>
<feature type="compositionally biased region" description="Polar residues" evidence="1">
    <location>
        <begin position="53"/>
        <end position="65"/>
    </location>
</feature>
<evidence type="ECO:0000313" key="2">
    <source>
        <dbReference type="EMBL" id="AKA33912.1"/>
    </source>
</evidence>
<reference evidence="2 3" key="1">
    <citation type="submission" date="2015-03" db="EMBL/GenBank/DDBJ databases">
        <title>Complete genome sequence of Muricauda lutaonensis CC-HSB-11T, isolated from a coastal hot spring.</title>
        <authorList>
            <person name="Kim K.M."/>
        </authorList>
    </citation>
    <scope>NUCLEOTIDE SEQUENCE [LARGE SCALE GENOMIC DNA]</scope>
    <source>
        <strain evidence="2 3">CC-HSB-11</strain>
    </source>
</reference>
<name>A0A0D5YNV7_9FLAO</name>
<organism evidence="2 3">
    <name type="scientific">Flagellimonas lutaonensis</name>
    <dbReference type="NCBI Taxonomy" id="516051"/>
    <lineage>
        <taxon>Bacteria</taxon>
        <taxon>Pseudomonadati</taxon>
        <taxon>Bacteroidota</taxon>
        <taxon>Flavobacteriia</taxon>
        <taxon>Flavobacteriales</taxon>
        <taxon>Flavobacteriaceae</taxon>
        <taxon>Flagellimonas</taxon>
    </lineage>
</organism>
<keyword evidence="3" id="KW-1185">Reference proteome</keyword>
<protein>
    <submittedName>
        <fullName evidence="2">Uncharacterized protein</fullName>
    </submittedName>
</protein>
<sequence>MHSFSGEIMDLFELNRKVDRLLFDALPDKPESAYEKQIFGQVANRDTMNALDPTNGSVLNPSNSIRIGESSFDPETKEFSYRKVEE</sequence>
<evidence type="ECO:0000313" key="3">
    <source>
        <dbReference type="Proteomes" id="UP000032726"/>
    </source>
</evidence>
<accession>A0A0D5YNV7</accession>